<dbReference type="SMART" id="SM00393">
    <property type="entry name" value="R3H"/>
    <property type="match status" value="1"/>
</dbReference>
<accession>A0A077YVZ1</accession>
<protein>
    <submittedName>
        <fullName evidence="3">R3H domain containing protein</fullName>
    </submittedName>
</protein>
<sequence>MTAVGPQKENISTKRNVHKLRLSKQNEVDEDSSMVKEQCKFTDSTGTDLEQFIISTLHKNAKDRQLLLETERELVAFIRDASKRSHRFAPMTSYNRMIVHRVAAFFGLHHNVDQLGTAVVDLQCNVVFCRTVSALFFFKLQTGEAIFRIHKRGAVHARAEASHCTEKRAVSFLVRIEFLLSSSQCKLAGLSRASLQVNIVASSFPFSAYQQRRNCARRSLKICITVAPAATWKKPLLKTEKGLTQSINSNYHCLQVPRKSYVSIFMSIIGCFIKVYAHSS</sequence>
<keyword evidence="4" id="KW-1185">Reference proteome</keyword>
<proteinExistence type="predicted"/>
<dbReference type="PROSITE" id="PS51061">
    <property type="entry name" value="R3H"/>
    <property type="match status" value="1"/>
</dbReference>
<dbReference type="GO" id="GO:0003676">
    <property type="term" value="F:nucleic acid binding"/>
    <property type="evidence" value="ECO:0007669"/>
    <property type="project" value="UniProtKB-UniRule"/>
</dbReference>
<dbReference type="InterPro" id="IPR036867">
    <property type="entry name" value="R3H_dom_sf"/>
</dbReference>
<feature type="domain" description="R3H" evidence="2">
    <location>
        <begin position="64"/>
        <end position="127"/>
    </location>
</feature>
<keyword evidence="1" id="KW-0597">Phosphoprotein</keyword>
<evidence type="ECO:0000259" key="2">
    <source>
        <dbReference type="PROSITE" id="PS51061"/>
    </source>
</evidence>
<dbReference type="Proteomes" id="UP000030665">
    <property type="component" value="Unassembled WGS sequence"/>
</dbReference>
<dbReference type="CDD" id="cd02642">
    <property type="entry name" value="R3H_encore_like"/>
    <property type="match status" value="1"/>
</dbReference>
<organism evidence="3 4">
    <name type="scientific">Trichuris trichiura</name>
    <name type="common">Whipworm</name>
    <name type="synonym">Trichocephalus trichiurus</name>
    <dbReference type="NCBI Taxonomy" id="36087"/>
    <lineage>
        <taxon>Eukaryota</taxon>
        <taxon>Metazoa</taxon>
        <taxon>Ecdysozoa</taxon>
        <taxon>Nematoda</taxon>
        <taxon>Enoplea</taxon>
        <taxon>Dorylaimia</taxon>
        <taxon>Trichinellida</taxon>
        <taxon>Trichuridae</taxon>
        <taxon>Trichuris</taxon>
    </lineage>
</organism>
<dbReference type="InterPro" id="IPR001374">
    <property type="entry name" value="R3H_dom"/>
</dbReference>
<dbReference type="InterPro" id="IPR051937">
    <property type="entry name" value="R3H_domain_containing"/>
</dbReference>
<dbReference type="SUPFAM" id="SSF82708">
    <property type="entry name" value="R3H domain"/>
    <property type="match status" value="1"/>
</dbReference>
<evidence type="ECO:0000256" key="1">
    <source>
        <dbReference type="ARBA" id="ARBA00022553"/>
    </source>
</evidence>
<dbReference type="PANTHER" id="PTHR15672">
    <property type="entry name" value="CAMP-REGULATED PHOSPHOPROTEIN 21 RELATED R3H DOMAIN CONTAINING PROTEIN"/>
    <property type="match status" value="1"/>
</dbReference>
<dbReference type="Pfam" id="PF01424">
    <property type="entry name" value="R3H"/>
    <property type="match status" value="1"/>
</dbReference>
<dbReference type="STRING" id="36087.A0A077YVZ1"/>
<dbReference type="AlphaFoldDB" id="A0A077YVZ1"/>
<dbReference type="PANTHER" id="PTHR15672:SF8">
    <property type="entry name" value="PROTEIN ENCORE"/>
    <property type="match status" value="1"/>
</dbReference>
<evidence type="ECO:0000313" key="3">
    <source>
        <dbReference type="EMBL" id="CDW51966.1"/>
    </source>
</evidence>
<reference evidence="3" key="1">
    <citation type="submission" date="2014-01" db="EMBL/GenBank/DDBJ databases">
        <authorList>
            <person name="Aslett M."/>
        </authorList>
    </citation>
    <scope>NUCLEOTIDE SEQUENCE</scope>
</reference>
<dbReference type="OrthoDB" id="278430at2759"/>
<evidence type="ECO:0000313" key="4">
    <source>
        <dbReference type="Proteomes" id="UP000030665"/>
    </source>
</evidence>
<dbReference type="Gene3D" id="3.30.1370.50">
    <property type="entry name" value="R3H-like domain"/>
    <property type="match status" value="1"/>
</dbReference>
<gene>
    <name evidence="3" type="ORF">TTRE_0000022501</name>
</gene>
<dbReference type="EMBL" id="HG805812">
    <property type="protein sequence ID" value="CDW51966.1"/>
    <property type="molecule type" value="Genomic_DNA"/>
</dbReference>
<name>A0A077YVZ1_TRITR</name>
<reference evidence="3" key="2">
    <citation type="submission" date="2014-03" db="EMBL/GenBank/DDBJ databases">
        <title>The whipworm genome and dual-species transcriptomics of an intimate host-pathogen interaction.</title>
        <authorList>
            <person name="Foth B.J."/>
            <person name="Tsai I.J."/>
            <person name="Reid A.J."/>
            <person name="Bancroft A.J."/>
            <person name="Nichol S."/>
            <person name="Tracey A."/>
            <person name="Holroyd N."/>
            <person name="Cotton J.A."/>
            <person name="Stanley E.J."/>
            <person name="Zarowiecki M."/>
            <person name="Liu J.Z."/>
            <person name="Huckvale T."/>
            <person name="Cooper P.J."/>
            <person name="Grencis R.K."/>
            <person name="Berriman M."/>
        </authorList>
    </citation>
    <scope>NUCLEOTIDE SEQUENCE [LARGE SCALE GENOMIC DNA]</scope>
</reference>